<evidence type="ECO:0000259" key="1">
    <source>
        <dbReference type="Pfam" id="PF06012"/>
    </source>
</evidence>
<feature type="domain" description="DUF908" evidence="1">
    <location>
        <begin position="85"/>
        <end position="133"/>
    </location>
</feature>
<proteinExistence type="predicted"/>
<evidence type="ECO:0000313" key="3">
    <source>
        <dbReference type="Proteomes" id="UP000006514"/>
    </source>
</evidence>
<dbReference type="OrthoDB" id="8068875at2759"/>
<organism evidence="2 3">
    <name type="scientific">Auricularia subglabra (strain TFB-10046 / SS5)</name>
    <name type="common">White-rot fungus</name>
    <name type="synonym">Auricularia delicata (strain TFB10046)</name>
    <dbReference type="NCBI Taxonomy" id="717982"/>
    <lineage>
        <taxon>Eukaryota</taxon>
        <taxon>Fungi</taxon>
        <taxon>Dikarya</taxon>
        <taxon>Basidiomycota</taxon>
        <taxon>Agaricomycotina</taxon>
        <taxon>Agaricomycetes</taxon>
        <taxon>Auriculariales</taxon>
        <taxon>Auriculariaceae</taxon>
        <taxon>Auricularia</taxon>
    </lineage>
</organism>
<dbReference type="InParanoid" id="J0L9T4"/>
<keyword evidence="3" id="KW-1185">Reference proteome</keyword>
<dbReference type="EMBL" id="JH688408">
    <property type="protein sequence ID" value="EJD33146.1"/>
    <property type="molecule type" value="Genomic_DNA"/>
</dbReference>
<gene>
    <name evidence="2" type="ORF">AURDEDRAFT_131835</name>
</gene>
<dbReference type="Pfam" id="PF06012">
    <property type="entry name" value="DUF908"/>
    <property type="match status" value="1"/>
</dbReference>
<name>J0L9T4_AURST</name>
<protein>
    <submittedName>
        <fullName evidence="2">DUF908-domain-containing protein</fullName>
    </submittedName>
</protein>
<dbReference type="Proteomes" id="UP000006514">
    <property type="component" value="Unassembled WGS sequence"/>
</dbReference>
<sequence>MKIHVRSSKRASSPHPDIAALVQTIASTPQDELAGLLASYAAWVWPRSDLHDWINVLNDFDGIFEKIITAYAADEFQTAPFSQPDKHLLLEILRFERMMFENSTNRNLFSSYDRLNALLASSDLDVVVSVLQLQYSAKPAVAH</sequence>
<dbReference type="eggNOG" id="KOG0939">
    <property type="taxonomic scope" value="Eukaryota"/>
</dbReference>
<reference evidence="3" key="1">
    <citation type="journal article" date="2012" name="Science">
        <title>The Paleozoic origin of enzymatic lignin decomposition reconstructed from 31 fungal genomes.</title>
        <authorList>
            <person name="Floudas D."/>
            <person name="Binder M."/>
            <person name="Riley R."/>
            <person name="Barry K."/>
            <person name="Blanchette R.A."/>
            <person name="Henrissat B."/>
            <person name="Martinez A.T."/>
            <person name="Otillar R."/>
            <person name="Spatafora J.W."/>
            <person name="Yadav J.S."/>
            <person name="Aerts A."/>
            <person name="Benoit I."/>
            <person name="Boyd A."/>
            <person name="Carlson A."/>
            <person name="Copeland A."/>
            <person name="Coutinho P.M."/>
            <person name="de Vries R.P."/>
            <person name="Ferreira P."/>
            <person name="Findley K."/>
            <person name="Foster B."/>
            <person name="Gaskell J."/>
            <person name="Glotzer D."/>
            <person name="Gorecki P."/>
            <person name="Heitman J."/>
            <person name="Hesse C."/>
            <person name="Hori C."/>
            <person name="Igarashi K."/>
            <person name="Jurgens J.A."/>
            <person name="Kallen N."/>
            <person name="Kersten P."/>
            <person name="Kohler A."/>
            <person name="Kuees U."/>
            <person name="Kumar T.K.A."/>
            <person name="Kuo A."/>
            <person name="LaButti K."/>
            <person name="Larrondo L.F."/>
            <person name="Lindquist E."/>
            <person name="Ling A."/>
            <person name="Lombard V."/>
            <person name="Lucas S."/>
            <person name="Lundell T."/>
            <person name="Martin R."/>
            <person name="McLaughlin D.J."/>
            <person name="Morgenstern I."/>
            <person name="Morin E."/>
            <person name="Murat C."/>
            <person name="Nagy L.G."/>
            <person name="Nolan M."/>
            <person name="Ohm R.A."/>
            <person name="Patyshakuliyeva A."/>
            <person name="Rokas A."/>
            <person name="Ruiz-Duenas F.J."/>
            <person name="Sabat G."/>
            <person name="Salamov A."/>
            <person name="Samejima M."/>
            <person name="Schmutz J."/>
            <person name="Slot J.C."/>
            <person name="St John F."/>
            <person name="Stenlid J."/>
            <person name="Sun H."/>
            <person name="Sun S."/>
            <person name="Syed K."/>
            <person name="Tsang A."/>
            <person name="Wiebenga A."/>
            <person name="Young D."/>
            <person name="Pisabarro A."/>
            <person name="Eastwood D.C."/>
            <person name="Martin F."/>
            <person name="Cullen D."/>
            <person name="Grigoriev I.V."/>
            <person name="Hibbett D.S."/>
        </authorList>
    </citation>
    <scope>NUCLEOTIDE SEQUENCE [LARGE SCALE GENOMIC DNA]</scope>
    <source>
        <strain evidence="3">TFB10046</strain>
    </source>
</reference>
<dbReference type="AlphaFoldDB" id="J0L9T4"/>
<feature type="non-terminal residue" evidence="2">
    <location>
        <position position="143"/>
    </location>
</feature>
<dbReference type="InterPro" id="IPR010309">
    <property type="entry name" value="E3_Ub_ligase_DUF908"/>
</dbReference>
<evidence type="ECO:0000313" key="2">
    <source>
        <dbReference type="EMBL" id="EJD33146.1"/>
    </source>
</evidence>
<dbReference type="KEGG" id="adl:AURDEDRAFT_131835"/>
<accession>J0L9T4</accession>